<name>A0A934R152_9BACT</name>
<comment type="similarity">
    <text evidence="2 7">Belongs to the ExbD/TolR family.</text>
</comment>
<sequence>MLLFFLLGPSMVMQSGVSVDLPPSRFQMDRYDQSLVVTLGPGDGGPRIHLGRDAVTREELAGRLDKLREDGVQTKAIVLLQTDAGTPVGEEREVAEMVVGKGFRMALVGKTVSGKADVVPNTQAK</sequence>
<evidence type="ECO:0000256" key="2">
    <source>
        <dbReference type="ARBA" id="ARBA00005811"/>
    </source>
</evidence>
<accession>A0A934R152</accession>
<evidence type="ECO:0000256" key="4">
    <source>
        <dbReference type="ARBA" id="ARBA00022692"/>
    </source>
</evidence>
<evidence type="ECO:0000313" key="9">
    <source>
        <dbReference type="Proteomes" id="UP000600139"/>
    </source>
</evidence>
<reference evidence="8" key="1">
    <citation type="submission" date="2021-01" db="EMBL/GenBank/DDBJ databases">
        <title>Modified the classification status of verrucomicrobia.</title>
        <authorList>
            <person name="Feng X."/>
        </authorList>
    </citation>
    <scope>NUCLEOTIDE SEQUENCE</scope>
    <source>
        <strain evidence="8">JCM 18052</strain>
    </source>
</reference>
<keyword evidence="7" id="KW-0813">Transport</keyword>
<dbReference type="InterPro" id="IPR003400">
    <property type="entry name" value="ExbD"/>
</dbReference>
<gene>
    <name evidence="8" type="ORF">JIN84_12650</name>
</gene>
<keyword evidence="9" id="KW-1185">Reference proteome</keyword>
<proteinExistence type="inferred from homology"/>
<keyword evidence="7" id="KW-0653">Protein transport</keyword>
<evidence type="ECO:0000313" key="8">
    <source>
        <dbReference type="EMBL" id="MBK1816468.1"/>
    </source>
</evidence>
<dbReference type="EMBL" id="JAENIK010000011">
    <property type="protein sequence ID" value="MBK1816468.1"/>
    <property type="molecule type" value="Genomic_DNA"/>
</dbReference>
<evidence type="ECO:0000256" key="6">
    <source>
        <dbReference type="ARBA" id="ARBA00023136"/>
    </source>
</evidence>
<dbReference type="GO" id="GO:0022857">
    <property type="term" value="F:transmembrane transporter activity"/>
    <property type="evidence" value="ECO:0007669"/>
    <property type="project" value="InterPro"/>
</dbReference>
<protein>
    <submittedName>
        <fullName evidence="8">Biopolymer transporter ExbD</fullName>
    </submittedName>
</protein>
<evidence type="ECO:0000256" key="7">
    <source>
        <dbReference type="RuleBase" id="RU003879"/>
    </source>
</evidence>
<keyword evidence="4 7" id="KW-0812">Transmembrane</keyword>
<dbReference type="Proteomes" id="UP000600139">
    <property type="component" value="Unassembled WGS sequence"/>
</dbReference>
<evidence type="ECO:0000256" key="1">
    <source>
        <dbReference type="ARBA" id="ARBA00004162"/>
    </source>
</evidence>
<keyword evidence="3" id="KW-1003">Cell membrane</keyword>
<evidence type="ECO:0000256" key="3">
    <source>
        <dbReference type="ARBA" id="ARBA00022475"/>
    </source>
</evidence>
<keyword evidence="5" id="KW-1133">Transmembrane helix</keyword>
<comment type="subcellular location">
    <subcellularLocation>
        <location evidence="1">Cell membrane</location>
        <topology evidence="1">Single-pass membrane protein</topology>
    </subcellularLocation>
    <subcellularLocation>
        <location evidence="7">Cell membrane</location>
        <topology evidence="7">Single-pass type II membrane protein</topology>
    </subcellularLocation>
</comment>
<dbReference type="AlphaFoldDB" id="A0A934R152"/>
<dbReference type="GO" id="GO:0015031">
    <property type="term" value="P:protein transport"/>
    <property type="evidence" value="ECO:0007669"/>
    <property type="project" value="UniProtKB-KW"/>
</dbReference>
<organism evidence="8 9">
    <name type="scientific">Luteolibacter yonseiensis</name>
    <dbReference type="NCBI Taxonomy" id="1144680"/>
    <lineage>
        <taxon>Bacteria</taxon>
        <taxon>Pseudomonadati</taxon>
        <taxon>Verrucomicrobiota</taxon>
        <taxon>Verrucomicrobiia</taxon>
        <taxon>Verrucomicrobiales</taxon>
        <taxon>Verrucomicrobiaceae</taxon>
        <taxon>Luteolibacter</taxon>
    </lineage>
</organism>
<comment type="caution">
    <text evidence="8">The sequence shown here is derived from an EMBL/GenBank/DDBJ whole genome shotgun (WGS) entry which is preliminary data.</text>
</comment>
<dbReference type="GO" id="GO:0005886">
    <property type="term" value="C:plasma membrane"/>
    <property type="evidence" value="ECO:0007669"/>
    <property type="project" value="UniProtKB-SubCell"/>
</dbReference>
<keyword evidence="6" id="KW-0472">Membrane</keyword>
<dbReference type="Pfam" id="PF02472">
    <property type="entry name" value="ExbD"/>
    <property type="match status" value="1"/>
</dbReference>
<evidence type="ECO:0000256" key="5">
    <source>
        <dbReference type="ARBA" id="ARBA00022989"/>
    </source>
</evidence>